<reference evidence="2 3" key="1">
    <citation type="journal article" date="2013" name="BMC Microbiol.">
        <title>Identification of the type II cytochrome c maturation pathway in anammox bacteria by comparative genomics.</title>
        <authorList>
            <person name="Ferousi C."/>
            <person name="Speth D.R."/>
            <person name="Reimann J."/>
            <person name="Op den Camp H.J."/>
            <person name="Allen J.W."/>
            <person name="Keltjens J.T."/>
            <person name="Jetten M.S."/>
        </authorList>
    </citation>
    <scope>NUCLEOTIDE SEQUENCE [LARGE SCALE GENOMIC DNA]</scope>
    <source>
        <strain evidence="2">RU1</strain>
    </source>
</reference>
<dbReference type="PANTHER" id="PTHR12558">
    <property type="entry name" value="CELL DIVISION CYCLE 16,23,27"/>
    <property type="match status" value="1"/>
</dbReference>
<organism evidence="2 3">
    <name type="scientific">Candidatus Brocadia fulgida</name>
    <dbReference type="NCBI Taxonomy" id="380242"/>
    <lineage>
        <taxon>Bacteria</taxon>
        <taxon>Pseudomonadati</taxon>
        <taxon>Planctomycetota</taxon>
        <taxon>Candidatus Brocadiia</taxon>
        <taxon>Candidatus Brocadiales</taxon>
        <taxon>Candidatus Brocadiaceae</taxon>
        <taxon>Candidatus Brocadia</taxon>
    </lineage>
</organism>
<name>A0A0M2UXQ5_9BACT</name>
<dbReference type="SMART" id="SM00028">
    <property type="entry name" value="TPR"/>
    <property type="match status" value="8"/>
</dbReference>
<dbReference type="Pfam" id="PF13374">
    <property type="entry name" value="TPR_10"/>
    <property type="match status" value="1"/>
</dbReference>
<protein>
    <submittedName>
        <fullName evidence="2">Uncharacterized protein</fullName>
    </submittedName>
</protein>
<keyword evidence="1" id="KW-0802">TPR repeat</keyword>
<dbReference type="Pfam" id="PF13181">
    <property type="entry name" value="TPR_8"/>
    <property type="match status" value="3"/>
</dbReference>
<dbReference type="Pfam" id="PF13432">
    <property type="entry name" value="TPR_16"/>
    <property type="match status" value="1"/>
</dbReference>
<gene>
    <name evidence="2" type="ORF">BROFUL_00912</name>
</gene>
<keyword evidence="3" id="KW-1185">Reference proteome</keyword>
<evidence type="ECO:0000256" key="1">
    <source>
        <dbReference type="PROSITE-ProRule" id="PRU00339"/>
    </source>
</evidence>
<evidence type="ECO:0000313" key="2">
    <source>
        <dbReference type="EMBL" id="KKO20355.1"/>
    </source>
</evidence>
<proteinExistence type="predicted"/>
<comment type="caution">
    <text evidence="2">The sequence shown here is derived from an EMBL/GenBank/DDBJ whole genome shotgun (WGS) entry which is preliminary data.</text>
</comment>
<dbReference type="Proteomes" id="UP000034954">
    <property type="component" value="Unassembled WGS sequence"/>
</dbReference>
<dbReference type="AlphaFoldDB" id="A0A0M2UXQ5"/>
<feature type="repeat" description="TPR" evidence="1">
    <location>
        <begin position="192"/>
        <end position="225"/>
    </location>
</feature>
<dbReference type="InterPro" id="IPR019734">
    <property type="entry name" value="TPR_rpt"/>
</dbReference>
<dbReference type="EMBL" id="LAQJ01000110">
    <property type="protein sequence ID" value="KKO20355.1"/>
    <property type="molecule type" value="Genomic_DNA"/>
</dbReference>
<dbReference type="SUPFAM" id="SSF48452">
    <property type="entry name" value="TPR-like"/>
    <property type="match status" value="2"/>
</dbReference>
<sequence>MAFIQSFPIYFMLFFLSGFLGCRNTTVQHDNQPVSDSAVQFLDVKEKAYSCFCAGYFFMLESDWENAVINFEKALHCDPSSERIIQHIATCYFQLGKNEKAIDYMKKLADMKPDEFSVRYTLATLYETAGRAREAIEEYEYARRCKTTTLDDIFMADVLYRLANLYMNEGMMEKGVDCYQSMFDRKLVSEPVKIYYEIGKKYFEKNDIKKAVEYFLKAKYADPKVSFTSFYLTLCYDILKDYDNAIKEAHVFLQKEPGNWAMHLALSEIYEKTGNESEHQEETRKTQEILKKNIDAGVRNPQEYFLLCQIYRKQRNINDAISVIESMKLIPLDNETMRDVHFLLANLYYDDQRFDRVEEELRMTLKLDPDFHEANNFLGYLLVENNKNLDEAIELINKALKVQPKNGAYLDSLGWAYYKKAQREGRDDYFVTALRILSEAVHFMEEPDIYDHIGEVYYSLGDWNKAAQAWEKAYAFYSRALNPDTKRVDIKTKLEKIKKLQSVEEKNIMLIEKCRDVEKSIPP</sequence>
<dbReference type="Gene3D" id="1.25.40.10">
    <property type="entry name" value="Tetratricopeptide repeat domain"/>
    <property type="match status" value="2"/>
</dbReference>
<feature type="repeat" description="TPR" evidence="1">
    <location>
        <begin position="338"/>
        <end position="371"/>
    </location>
</feature>
<dbReference type="InterPro" id="IPR011990">
    <property type="entry name" value="TPR-like_helical_dom_sf"/>
</dbReference>
<evidence type="ECO:0000313" key="3">
    <source>
        <dbReference type="Proteomes" id="UP000034954"/>
    </source>
</evidence>
<dbReference type="PANTHER" id="PTHR12558:SF13">
    <property type="entry name" value="CELL DIVISION CYCLE PROTEIN 27 HOMOLOG"/>
    <property type="match status" value="1"/>
</dbReference>
<accession>A0A0M2UXQ5</accession>
<feature type="repeat" description="TPR" evidence="1">
    <location>
        <begin position="447"/>
        <end position="480"/>
    </location>
</feature>
<feature type="repeat" description="TPR" evidence="1">
    <location>
        <begin position="48"/>
        <end position="81"/>
    </location>
</feature>
<dbReference type="PROSITE" id="PS50005">
    <property type="entry name" value="TPR"/>
    <property type="match status" value="5"/>
</dbReference>
<feature type="repeat" description="TPR" evidence="1">
    <location>
        <begin position="82"/>
        <end position="115"/>
    </location>
</feature>